<feature type="coiled-coil region" evidence="3">
    <location>
        <begin position="388"/>
        <end position="457"/>
    </location>
</feature>
<dbReference type="InterPro" id="IPR052593">
    <property type="entry name" value="MT-associated_AKAP9-binding"/>
</dbReference>
<evidence type="ECO:0000256" key="1">
    <source>
        <dbReference type="ARBA" id="ARBA00004496"/>
    </source>
</evidence>
<name>A0A3P8QS55_ASTCA</name>
<feature type="region of interest" description="Disordered" evidence="4">
    <location>
        <begin position="785"/>
        <end position="825"/>
    </location>
</feature>
<reference evidence="6" key="2">
    <citation type="submission" date="2025-08" db="UniProtKB">
        <authorList>
            <consortium name="Ensembl"/>
        </authorList>
    </citation>
    <scope>IDENTIFICATION</scope>
</reference>
<dbReference type="GO" id="GO:1903358">
    <property type="term" value="P:regulation of Golgi organization"/>
    <property type="evidence" value="ECO:0007669"/>
    <property type="project" value="TreeGrafter"/>
</dbReference>
<organism evidence="6 7">
    <name type="scientific">Astatotilapia calliptera</name>
    <name type="common">Eastern happy</name>
    <name type="synonym">Chromis callipterus</name>
    <dbReference type="NCBI Taxonomy" id="8154"/>
    <lineage>
        <taxon>Eukaryota</taxon>
        <taxon>Metazoa</taxon>
        <taxon>Chordata</taxon>
        <taxon>Craniata</taxon>
        <taxon>Vertebrata</taxon>
        <taxon>Euteleostomi</taxon>
        <taxon>Actinopterygii</taxon>
        <taxon>Neopterygii</taxon>
        <taxon>Teleostei</taxon>
        <taxon>Neoteleostei</taxon>
        <taxon>Acanthomorphata</taxon>
        <taxon>Ovalentaria</taxon>
        <taxon>Cichlomorphae</taxon>
        <taxon>Cichliformes</taxon>
        <taxon>Cichlidae</taxon>
        <taxon>African cichlids</taxon>
        <taxon>Pseudocrenilabrinae</taxon>
        <taxon>Haplochromini</taxon>
        <taxon>Astatotilapia</taxon>
    </lineage>
</organism>
<protein>
    <recommendedName>
        <fullName evidence="5">Centrosomin N-terminal motif 1 domain-containing protein</fullName>
    </recommendedName>
</protein>
<dbReference type="Ensembl" id="ENSACLT00000033095.2">
    <property type="protein sequence ID" value="ENSACLP00000032333.2"/>
    <property type="gene ID" value="ENSACLG00000021880.2"/>
</dbReference>
<dbReference type="GO" id="GO:0007098">
    <property type="term" value="P:centrosome cycle"/>
    <property type="evidence" value="ECO:0007669"/>
    <property type="project" value="TreeGrafter"/>
</dbReference>
<feature type="coiled-coil region" evidence="3">
    <location>
        <begin position="20"/>
        <end position="139"/>
    </location>
</feature>
<accession>A0A3P8QS55</accession>
<feature type="coiled-coil region" evidence="3">
    <location>
        <begin position="488"/>
        <end position="547"/>
    </location>
</feature>
<reference evidence="6" key="3">
    <citation type="submission" date="2025-09" db="UniProtKB">
        <authorList>
            <consortium name="Ensembl"/>
        </authorList>
    </citation>
    <scope>IDENTIFICATION</scope>
</reference>
<proteinExistence type="predicted"/>
<reference evidence="6" key="1">
    <citation type="submission" date="2018-05" db="EMBL/GenBank/DDBJ databases">
        <authorList>
            <person name="Datahose"/>
        </authorList>
    </citation>
    <scope>NUCLEOTIDE SEQUENCE</scope>
</reference>
<evidence type="ECO:0000256" key="4">
    <source>
        <dbReference type="SAM" id="MobiDB-lite"/>
    </source>
</evidence>
<comment type="subcellular location">
    <subcellularLocation>
        <location evidence="1">Cytoplasm</location>
    </subcellularLocation>
</comment>
<keyword evidence="3" id="KW-0175">Coiled coil</keyword>
<dbReference type="PANTHER" id="PTHR46501">
    <property type="entry name" value="MYOMEGALIN"/>
    <property type="match status" value="1"/>
</dbReference>
<feature type="coiled-coil region" evidence="3">
    <location>
        <begin position="254"/>
        <end position="330"/>
    </location>
</feature>
<evidence type="ECO:0000259" key="5">
    <source>
        <dbReference type="Pfam" id="PF07989"/>
    </source>
</evidence>
<keyword evidence="2" id="KW-0963">Cytoplasm</keyword>
<dbReference type="Proteomes" id="UP000265100">
    <property type="component" value="Chromosome 17"/>
</dbReference>
<dbReference type="Pfam" id="PF07989">
    <property type="entry name" value="Cnn_1N"/>
    <property type="match status" value="1"/>
</dbReference>
<evidence type="ECO:0000313" key="7">
    <source>
        <dbReference type="Proteomes" id="UP000265100"/>
    </source>
</evidence>
<dbReference type="InterPro" id="IPR012943">
    <property type="entry name" value="Cnn_1N"/>
</dbReference>
<dbReference type="GO" id="GO:0090063">
    <property type="term" value="P:positive regulation of microtubule nucleation"/>
    <property type="evidence" value="ECO:0007669"/>
    <property type="project" value="TreeGrafter"/>
</dbReference>
<feature type="domain" description="Centrosomin N-terminal motif 1" evidence="5">
    <location>
        <begin position="19"/>
        <end position="89"/>
    </location>
</feature>
<evidence type="ECO:0000256" key="2">
    <source>
        <dbReference type="ARBA" id="ARBA00022490"/>
    </source>
</evidence>
<keyword evidence="7" id="KW-1185">Reference proteome</keyword>
<dbReference type="AlphaFoldDB" id="A0A3P8QS55"/>
<dbReference type="GeneTree" id="ENSGT00950000183190"/>
<evidence type="ECO:0000313" key="6">
    <source>
        <dbReference type="Ensembl" id="ENSACLP00000032333.2"/>
    </source>
</evidence>
<dbReference type="GO" id="GO:0005813">
    <property type="term" value="C:centrosome"/>
    <property type="evidence" value="ECO:0007669"/>
    <property type="project" value="TreeGrafter"/>
</dbReference>
<evidence type="ECO:0000256" key="3">
    <source>
        <dbReference type="SAM" id="Coils"/>
    </source>
</evidence>
<dbReference type="GO" id="GO:0005794">
    <property type="term" value="C:Golgi apparatus"/>
    <property type="evidence" value="ECO:0007669"/>
    <property type="project" value="TreeGrafter"/>
</dbReference>
<dbReference type="PANTHER" id="PTHR46501:SF2">
    <property type="entry name" value="MYOMEGALIN"/>
    <property type="match status" value="1"/>
</dbReference>
<dbReference type="GO" id="GO:0060090">
    <property type="term" value="F:molecular adaptor activity"/>
    <property type="evidence" value="ECO:0007669"/>
    <property type="project" value="TreeGrafter"/>
</dbReference>
<dbReference type="Bgee" id="ENSACLG00000021880">
    <property type="expression patterns" value="Expressed in camera-type eye and 7 other cell types or tissues"/>
</dbReference>
<sequence length="825" mass="95980">MMDFSGDETDKGPPVQMHSLREFEQHLNDLKKENFSLKLRIYFLEEKIQQKFEESSDDVHKWNIELKVEVESLKKELEEKQELLDKAKSTAKGLSNQNETELQRRLVVQQEEINHLQEIMATKVRLLQEEAELAQVEAERMASLANTETQRYLTLEKQMLEKSQASGGILSLQPLTDKDRMIEELTQDKHSLHLQVKELEVRLQNPSSCLHKDVGKTECEHECTVHAQMQRLIDNQQGQLSYYESAAGQCVGELQKAQDQVRSLQAKIRESETRNQKLQERLGEMELELRSAQEDAQQQERNIQNLTDTVNSKQAEVAELYRVIEEQNKTLCSLKELANRNQLQQLQASGAETIRGQGEVLALQASLFQAQLELQAGQRAQCQAVRTQEDLNRALERLEKELQGSLEHKREAERHNQELQLALEKARSALQEREEQLREGERERQREKEEREKIISELKASLKTKEQLVEQDCCEFLEDPTEKRDSVLQKLRQRIKERDGALEKIVDEKFRCMEEKDEETRRLQLLLREKERDLERQRCVLASNEETITSLEVLLRGKALELEQVCDAWRNVQRQQQESEERQSCILRERDAIINQLQKALHTGTQEAQDLRCSLLAQIQSAPGDVLEELKVRLHLKDRLFQEVLADRTHQAQEHQKEVQDLLRSINSRDQYIKDSAVRLSEVITEQKSRLQELRKQLSSGFGSQPDFGADLALELQAVQEELFLALRREKESQELTRSQTARLDSLNRTLHVKEEIIRDFQRQMVDPSGLPLVERLTQEVQELRERLGQEDSPPMGRPVLGRDRPNSRQPDFGGGHQRSMGQYL</sequence>